<keyword evidence="1" id="KW-0472">Membrane</keyword>
<name>A0A0E0MNV6_ORYPU</name>
<keyword evidence="1" id="KW-1133">Transmembrane helix</keyword>
<protein>
    <submittedName>
        <fullName evidence="2">Uncharacterized protein</fullName>
    </submittedName>
</protein>
<evidence type="ECO:0000313" key="2">
    <source>
        <dbReference type="EnsemblPlants" id="OPUNC12G15030.1"/>
    </source>
</evidence>
<dbReference type="Gramene" id="OPUNC12G15030.1">
    <property type="protein sequence ID" value="OPUNC12G15030.1"/>
    <property type="gene ID" value="OPUNC12G15030"/>
</dbReference>
<reference evidence="2" key="1">
    <citation type="submission" date="2015-04" db="UniProtKB">
        <authorList>
            <consortium name="EnsemblPlants"/>
        </authorList>
    </citation>
    <scope>IDENTIFICATION</scope>
</reference>
<feature type="transmembrane region" description="Helical" evidence="1">
    <location>
        <begin position="6"/>
        <end position="29"/>
    </location>
</feature>
<keyword evidence="3" id="KW-1185">Reference proteome</keyword>
<proteinExistence type="predicted"/>
<organism evidence="2">
    <name type="scientific">Oryza punctata</name>
    <name type="common">Red rice</name>
    <dbReference type="NCBI Taxonomy" id="4537"/>
    <lineage>
        <taxon>Eukaryota</taxon>
        <taxon>Viridiplantae</taxon>
        <taxon>Streptophyta</taxon>
        <taxon>Embryophyta</taxon>
        <taxon>Tracheophyta</taxon>
        <taxon>Spermatophyta</taxon>
        <taxon>Magnoliopsida</taxon>
        <taxon>Liliopsida</taxon>
        <taxon>Poales</taxon>
        <taxon>Poaceae</taxon>
        <taxon>BOP clade</taxon>
        <taxon>Oryzoideae</taxon>
        <taxon>Oryzeae</taxon>
        <taxon>Oryzinae</taxon>
        <taxon>Oryza</taxon>
    </lineage>
</organism>
<evidence type="ECO:0000256" key="1">
    <source>
        <dbReference type="SAM" id="Phobius"/>
    </source>
</evidence>
<dbReference type="AlphaFoldDB" id="A0A0E0MNV6"/>
<dbReference type="EnsemblPlants" id="OPUNC12G15030.1">
    <property type="protein sequence ID" value="OPUNC12G15030.1"/>
    <property type="gene ID" value="OPUNC12G15030"/>
</dbReference>
<evidence type="ECO:0000313" key="3">
    <source>
        <dbReference type="Proteomes" id="UP000026962"/>
    </source>
</evidence>
<dbReference type="HOGENOM" id="CLU_2162525_0_0_1"/>
<dbReference type="OMA" id="MLEDKAM"/>
<keyword evidence="1" id="KW-0812">Transmembrane</keyword>
<dbReference type="Proteomes" id="UP000026962">
    <property type="component" value="Chromosome 12"/>
</dbReference>
<accession>A0A0E0MNV6</accession>
<reference evidence="2" key="2">
    <citation type="submission" date="2018-05" db="EMBL/GenBank/DDBJ databases">
        <title>OpunRS2 (Oryza punctata Reference Sequence Version 2).</title>
        <authorList>
            <person name="Zhang J."/>
            <person name="Kudrna D."/>
            <person name="Lee S."/>
            <person name="Talag J."/>
            <person name="Welchert J."/>
            <person name="Wing R.A."/>
        </authorList>
    </citation>
    <scope>NUCLEOTIDE SEQUENCE [LARGE SCALE GENOMIC DNA]</scope>
</reference>
<sequence length="111" mass="12814">MKGDLVAVQLVLSLTVEFFLLAIVESWMLETEAMRLMILELSNEEQRTREEEALWIEKAAATSHPPRLLERGSEDHGYDGQRTRLSHVGFIDHHRRPRKPDLERLVVAPLS</sequence>